<comment type="caution">
    <text evidence="2">The sequence shown here is derived from an EMBL/GenBank/DDBJ whole genome shotgun (WGS) entry which is preliminary data.</text>
</comment>
<name>A0A7W8ILF6_9BACT</name>
<keyword evidence="3" id="KW-1185">Reference proteome</keyword>
<evidence type="ECO:0000313" key="2">
    <source>
        <dbReference type="EMBL" id="MBB5319291.1"/>
    </source>
</evidence>
<evidence type="ECO:0000256" key="1">
    <source>
        <dbReference type="SAM" id="MobiDB-lite"/>
    </source>
</evidence>
<feature type="region of interest" description="Disordered" evidence="1">
    <location>
        <begin position="1"/>
        <end position="44"/>
    </location>
</feature>
<dbReference type="EMBL" id="JACHDY010000007">
    <property type="protein sequence ID" value="MBB5319291.1"/>
    <property type="molecule type" value="Genomic_DNA"/>
</dbReference>
<protein>
    <submittedName>
        <fullName evidence="2">Uncharacterized protein</fullName>
    </submittedName>
</protein>
<feature type="compositionally biased region" description="Basic and acidic residues" evidence="1">
    <location>
        <begin position="1"/>
        <end position="18"/>
    </location>
</feature>
<accession>A0A7W8ILF6</accession>
<reference evidence="2" key="1">
    <citation type="submission" date="2020-08" db="EMBL/GenBank/DDBJ databases">
        <title>Genomic Encyclopedia of Type Strains, Phase IV (KMG-V): Genome sequencing to study the core and pangenomes of soil and plant-associated prokaryotes.</title>
        <authorList>
            <person name="Whitman W."/>
        </authorList>
    </citation>
    <scope>NUCLEOTIDE SEQUENCE [LARGE SCALE GENOMIC DNA]</scope>
    <source>
        <strain evidence="2">M8UP27</strain>
    </source>
</reference>
<gene>
    <name evidence="2" type="ORF">HDF09_003997</name>
</gene>
<evidence type="ECO:0000313" key="3">
    <source>
        <dbReference type="Proteomes" id="UP000568106"/>
    </source>
</evidence>
<organism evidence="2 3">
    <name type="scientific">Tunturiibacter empetritectus</name>
    <dbReference type="NCBI Taxonomy" id="3069691"/>
    <lineage>
        <taxon>Bacteria</taxon>
        <taxon>Pseudomonadati</taxon>
        <taxon>Acidobacteriota</taxon>
        <taxon>Terriglobia</taxon>
        <taxon>Terriglobales</taxon>
        <taxon>Acidobacteriaceae</taxon>
        <taxon>Tunturiibacter</taxon>
    </lineage>
</organism>
<sequence>MFKVGDKSESMTADRDGSRGGILTPEAVHEQAIHTRPGNNVLWH</sequence>
<proteinExistence type="predicted"/>
<dbReference type="Proteomes" id="UP000568106">
    <property type="component" value="Unassembled WGS sequence"/>
</dbReference>
<dbReference type="AlphaFoldDB" id="A0A7W8ILF6"/>